<reference evidence="6 9" key="2">
    <citation type="submission" date="2019-09" db="EMBL/GenBank/DDBJ databases">
        <title>Taxonomic organization of the family Brucellaceae based on a phylogenomic approach.</title>
        <authorList>
            <person name="Leclercq S."/>
            <person name="Cloeckaert A."/>
            <person name="Zygmunt M.S."/>
        </authorList>
    </citation>
    <scope>NUCLEOTIDE SEQUENCE [LARGE SCALE GENOMIC DNA]</scope>
    <source>
        <strain evidence="6 9">LUP23</strain>
    </source>
</reference>
<proteinExistence type="inferred from homology"/>
<evidence type="ECO:0000256" key="1">
    <source>
        <dbReference type="ARBA" id="ARBA00008683"/>
    </source>
</evidence>
<evidence type="ECO:0000313" key="6">
    <source>
        <dbReference type="EMBL" id="KAB2703406.1"/>
    </source>
</evidence>
<comment type="similarity">
    <text evidence="1">Belongs to the peptidase S49 family.</text>
</comment>
<name>A0A256GPZ8_9HYPH</name>
<keyword evidence="4" id="KW-0720">Serine protease</keyword>
<dbReference type="Proteomes" id="UP000435957">
    <property type="component" value="Unassembled WGS sequence"/>
</dbReference>
<comment type="caution">
    <text evidence="7">The sequence shown here is derived from an EMBL/GenBank/DDBJ whole genome shotgun (WGS) entry which is preliminary data.</text>
</comment>
<dbReference type="Gene3D" id="3.90.226.10">
    <property type="entry name" value="2-enoyl-CoA Hydratase, Chain A, domain 1"/>
    <property type="match status" value="1"/>
</dbReference>
<reference evidence="7 8" key="1">
    <citation type="submission" date="2017-07" db="EMBL/GenBank/DDBJ databases">
        <title>Draft genome of Ochrobactrum lupini type strain LUP21.</title>
        <authorList>
            <person name="Krzyzanowska D.M."/>
            <person name="Jafra S."/>
        </authorList>
    </citation>
    <scope>NUCLEOTIDE SEQUENCE [LARGE SCALE GENOMIC DNA]</scope>
    <source>
        <strain evidence="7 8">LUP21</strain>
    </source>
</reference>
<gene>
    <name evidence="7" type="ORF">CES86_2817</name>
    <name evidence="6" type="ORF">F9L03_13235</name>
</gene>
<keyword evidence="9" id="KW-1185">Reference proteome</keyword>
<dbReference type="Gene3D" id="6.20.330.10">
    <property type="match status" value="1"/>
</dbReference>
<evidence type="ECO:0000259" key="5">
    <source>
        <dbReference type="Pfam" id="PF01343"/>
    </source>
</evidence>
<dbReference type="AlphaFoldDB" id="A0A256GPZ8"/>
<protein>
    <submittedName>
        <fullName evidence="7">Clp protease family protein</fullName>
    </submittedName>
    <submittedName>
        <fullName evidence="6">S49 family peptidase</fullName>
    </submittedName>
</protein>
<organism evidence="7 8">
    <name type="scientific">Brucella lupini</name>
    <dbReference type="NCBI Taxonomy" id="255457"/>
    <lineage>
        <taxon>Bacteria</taxon>
        <taxon>Pseudomonadati</taxon>
        <taxon>Pseudomonadota</taxon>
        <taxon>Alphaproteobacteria</taxon>
        <taxon>Hyphomicrobiales</taxon>
        <taxon>Brucellaceae</taxon>
        <taxon>Brucella/Ochrobactrum group</taxon>
        <taxon>Brucella</taxon>
    </lineage>
</organism>
<dbReference type="PANTHER" id="PTHR42987:SF8">
    <property type="entry name" value="PROTEINASE"/>
    <property type="match status" value="1"/>
</dbReference>
<dbReference type="InterPro" id="IPR029045">
    <property type="entry name" value="ClpP/crotonase-like_dom_sf"/>
</dbReference>
<dbReference type="InterPro" id="IPR002142">
    <property type="entry name" value="Peptidase_S49"/>
</dbReference>
<sequence>MPGLLTRLVPRRFRSVSIEIPVVRLHGAIMSGGSAFRPMLSLASTAAVLEKAFTDKETPAVAISLNSPGGSPVQSRLIYRRIRDLAAEHQKKVFIFVEDVAASGGYMIALAGDEIIADPSSIVGSIGVVTASFGFPELLKKIGVERRVYTAGSNKVTLDPFQPEKKADIERLKSLQLEIHETFIDMVKERRGTKLAEDKDLFTGLFWTGIKGHELGLIDGLGDMRSFLRKTYGDKVKLKLVEQKRGLLGRKMPGVDMAVDMALGNLEPAAIAAHLGDGLLSVAEEKALWGRYGL</sequence>
<dbReference type="GO" id="GO:0008236">
    <property type="term" value="F:serine-type peptidase activity"/>
    <property type="evidence" value="ECO:0007669"/>
    <property type="project" value="UniProtKB-KW"/>
</dbReference>
<dbReference type="CDD" id="cd07023">
    <property type="entry name" value="S49_Sppa_N_C"/>
    <property type="match status" value="1"/>
</dbReference>
<keyword evidence="2 7" id="KW-0645">Protease</keyword>
<dbReference type="InterPro" id="IPR047272">
    <property type="entry name" value="S49_SppA_C"/>
</dbReference>
<dbReference type="EMBL" id="WBWF01000008">
    <property type="protein sequence ID" value="KAB2703406.1"/>
    <property type="molecule type" value="Genomic_DNA"/>
</dbReference>
<evidence type="ECO:0000256" key="2">
    <source>
        <dbReference type="ARBA" id="ARBA00022670"/>
    </source>
</evidence>
<evidence type="ECO:0000313" key="7">
    <source>
        <dbReference type="EMBL" id="OYR28661.1"/>
    </source>
</evidence>
<dbReference type="SUPFAM" id="SSF52096">
    <property type="entry name" value="ClpP/crotonase"/>
    <property type="match status" value="1"/>
</dbReference>
<dbReference type="EMBL" id="NNRN01000049">
    <property type="protein sequence ID" value="OYR28661.1"/>
    <property type="molecule type" value="Genomic_DNA"/>
</dbReference>
<evidence type="ECO:0000256" key="4">
    <source>
        <dbReference type="ARBA" id="ARBA00022825"/>
    </source>
</evidence>
<dbReference type="Pfam" id="PF01343">
    <property type="entry name" value="Peptidase_S49"/>
    <property type="match status" value="1"/>
</dbReference>
<dbReference type="PANTHER" id="PTHR42987">
    <property type="entry name" value="PEPTIDASE S49"/>
    <property type="match status" value="1"/>
</dbReference>
<dbReference type="RefSeq" id="WP_029925606.1">
    <property type="nucleotide sequence ID" value="NZ_JBHEEP010000006.1"/>
</dbReference>
<dbReference type="Proteomes" id="UP000216363">
    <property type="component" value="Unassembled WGS sequence"/>
</dbReference>
<feature type="domain" description="Peptidase S49" evidence="5">
    <location>
        <begin position="88"/>
        <end position="228"/>
    </location>
</feature>
<accession>A0A256GPZ8</accession>
<keyword evidence="3" id="KW-0378">Hydrolase</keyword>
<evidence type="ECO:0000313" key="8">
    <source>
        <dbReference type="Proteomes" id="UP000216363"/>
    </source>
</evidence>
<dbReference type="GO" id="GO:0006508">
    <property type="term" value="P:proteolysis"/>
    <property type="evidence" value="ECO:0007669"/>
    <property type="project" value="UniProtKB-KW"/>
</dbReference>
<evidence type="ECO:0000256" key="3">
    <source>
        <dbReference type="ARBA" id="ARBA00022801"/>
    </source>
</evidence>
<evidence type="ECO:0000313" key="9">
    <source>
        <dbReference type="Proteomes" id="UP000435957"/>
    </source>
</evidence>